<dbReference type="EMBL" id="FP929032">
    <property type="protein sequence ID" value="CBK63044.1"/>
    <property type="molecule type" value="Genomic_DNA"/>
</dbReference>
<protein>
    <submittedName>
        <fullName evidence="1">Uncharacterized protein</fullName>
    </submittedName>
</protein>
<dbReference type="STRING" id="717959.AL1_03730"/>
<keyword evidence="2" id="KW-1185">Reference proteome</keyword>
<dbReference type="KEGG" id="ash:AL1_03730"/>
<reference evidence="1 2" key="1">
    <citation type="submission" date="2010-03" db="EMBL/GenBank/DDBJ databases">
        <title>The genome sequence of Alistipes shahii WAL 8301.</title>
        <authorList>
            <consortium name="metaHIT consortium -- http://www.metahit.eu/"/>
            <person name="Pajon A."/>
            <person name="Turner K."/>
            <person name="Parkhill J."/>
        </authorList>
    </citation>
    <scope>NUCLEOTIDE SEQUENCE [LARGE SCALE GENOMIC DNA]</scope>
    <source>
        <strain evidence="1 2">WAL 8301</strain>
    </source>
</reference>
<evidence type="ECO:0000313" key="1">
    <source>
        <dbReference type="EMBL" id="CBK63044.1"/>
    </source>
</evidence>
<organism evidence="1 2">
    <name type="scientific">Alistipes shahii WAL 8301</name>
    <dbReference type="NCBI Taxonomy" id="717959"/>
    <lineage>
        <taxon>Bacteria</taxon>
        <taxon>Pseudomonadati</taxon>
        <taxon>Bacteroidota</taxon>
        <taxon>Bacteroidia</taxon>
        <taxon>Bacteroidales</taxon>
        <taxon>Rikenellaceae</taxon>
        <taxon>Alistipes</taxon>
    </lineage>
</organism>
<evidence type="ECO:0000313" key="2">
    <source>
        <dbReference type="Proteomes" id="UP000008794"/>
    </source>
</evidence>
<proteinExistence type="predicted"/>
<name>D4IJD2_9BACT</name>
<reference evidence="1 2" key="2">
    <citation type="submission" date="2010-03" db="EMBL/GenBank/DDBJ databases">
        <authorList>
            <person name="Pajon A."/>
        </authorList>
    </citation>
    <scope>NUCLEOTIDE SEQUENCE [LARGE SCALE GENOMIC DNA]</scope>
    <source>
        <strain evidence="1 2">WAL 8301</strain>
    </source>
</reference>
<dbReference type="Proteomes" id="UP000008794">
    <property type="component" value="Chromosome"/>
</dbReference>
<dbReference type="HOGENOM" id="CLU_2646480_0_0_10"/>
<gene>
    <name evidence="1" type="ORF">AL1_03730</name>
</gene>
<sequence>MHGQRQRRPKAVVEVNTIIHLCANDIFMLRSVARQHAGEVLEVSPAECGGSRVESYFHNLILKNWSICQIIVIFIE</sequence>
<dbReference type="AlphaFoldDB" id="D4IJD2"/>
<accession>D4IJD2</accession>